<evidence type="ECO:0000256" key="1">
    <source>
        <dbReference type="ARBA" id="ARBA00022448"/>
    </source>
</evidence>
<dbReference type="EMBL" id="JAVIZX010000001">
    <property type="protein sequence ID" value="MDR6216321.1"/>
    <property type="molecule type" value="Genomic_DNA"/>
</dbReference>
<evidence type="ECO:0000256" key="2">
    <source>
        <dbReference type="ARBA" id="ARBA00022741"/>
    </source>
</evidence>
<protein>
    <submittedName>
        <fullName evidence="5">ABC-type transport system involved in cytochrome c biogenesis ATPase subunit</fullName>
    </submittedName>
</protein>
<name>A0ABU1IH63_9BURK</name>
<dbReference type="InterPro" id="IPR027417">
    <property type="entry name" value="P-loop_NTPase"/>
</dbReference>
<comment type="caution">
    <text evidence="5">The sequence shown here is derived from an EMBL/GenBank/DDBJ whole genome shotgun (WGS) entry which is preliminary data.</text>
</comment>
<dbReference type="InterPro" id="IPR051782">
    <property type="entry name" value="ABC_Transporter_VariousFunc"/>
</dbReference>
<reference evidence="5 6" key="1">
    <citation type="submission" date="2023-08" db="EMBL/GenBank/DDBJ databases">
        <title>Functional and genomic diversity of the sorghum phyllosphere microbiome.</title>
        <authorList>
            <person name="Shade A."/>
        </authorList>
    </citation>
    <scope>NUCLEOTIDE SEQUENCE [LARGE SCALE GENOMIC DNA]</scope>
    <source>
        <strain evidence="5 6">SORGH_AS_0335</strain>
    </source>
</reference>
<evidence type="ECO:0000313" key="5">
    <source>
        <dbReference type="EMBL" id="MDR6216321.1"/>
    </source>
</evidence>
<dbReference type="PANTHER" id="PTHR42939">
    <property type="entry name" value="ABC TRANSPORTER ATP-BINDING PROTEIN ALBC-RELATED"/>
    <property type="match status" value="1"/>
</dbReference>
<keyword evidence="2" id="KW-0547">Nucleotide-binding</keyword>
<gene>
    <name evidence="5" type="ORF">QE399_004010</name>
</gene>
<proteinExistence type="predicted"/>
<dbReference type="Proteomes" id="UP001267710">
    <property type="component" value="Unassembled WGS sequence"/>
</dbReference>
<organism evidence="5 6">
    <name type="scientific">Paracidovorax wautersii</name>
    <dbReference type="NCBI Taxonomy" id="1177982"/>
    <lineage>
        <taxon>Bacteria</taxon>
        <taxon>Pseudomonadati</taxon>
        <taxon>Pseudomonadota</taxon>
        <taxon>Betaproteobacteria</taxon>
        <taxon>Burkholderiales</taxon>
        <taxon>Comamonadaceae</taxon>
        <taxon>Paracidovorax</taxon>
    </lineage>
</organism>
<accession>A0ABU1IH63</accession>
<dbReference type="RefSeq" id="WP_309831646.1">
    <property type="nucleotide sequence ID" value="NZ_JAVIZX010000001.1"/>
</dbReference>
<dbReference type="Gene3D" id="3.40.50.300">
    <property type="entry name" value="P-loop containing nucleotide triphosphate hydrolases"/>
    <property type="match status" value="1"/>
</dbReference>
<evidence type="ECO:0000256" key="3">
    <source>
        <dbReference type="ARBA" id="ARBA00022840"/>
    </source>
</evidence>
<keyword evidence="1" id="KW-0813">Transport</keyword>
<evidence type="ECO:0000313" key="6">
    <source>
        <dbReference type="Proteomes" id="UP001267710"/>
    </source>
</evidence>
<sequence>MSPNDATVLQVQDLGFAYPGRPLLQGLSLQVRPGVSLLQGGDGAGKTTALRLLAGALPPQAGTLVLRGVPLQTQGGAYREQVYWVEPRAAGLDEITAADWLAQGPERHPRWNAEALARHVDGFGLQAHVHKPMYQLSTGSQRKVLMAAGLASGAALTLLDEPVAGLDKPSIQYLQHALAEEAGKVAADAGGRAIVVAHYEALPGVPWRDIWVLPD</sequence>
<dbReference type="Pfam" id="PF00005">
    <property type="entry name" value="ABC_tran"/>
    <property type="match status" value="1"/>
</dbReference>
<keyword evidence="6" id="KW-1185">Reference proteome</keyword>
<keyword evidence="3" id="KW-0067">ATP-binding</keyword>
<dbReference type="InterPro" id="IPR003439">
    <property type="entry name" value="ABC_transporter-like_ATP-bd"/>
</dbReference>
<dbReference type="SUPFAM" id="SSF52540">
    <property type="entry name" value="P-loop containing nucleoside triphosphate hydrolases"/>
    <property type="match status" value="1"/>
</dbReference>
<dbReference type="PANTHER" id="PTHR42939:SF1">
    <property type="entry name" value="ABC TRANSPORTER ATP-BINDING PROTEIN ALBC-RELATED"/>
    <property type="match status" value="1"/>
</dbReference>
<feature type="domain" description="ABC transporter" evidence="4">
    <location>
        <begin position="9"/>
        <end position="215"/>
    </location>
</feature>
<evidence type="ECO:0000259" key="4">
    <source>
        <dbReference type="PROSITE" id="PS50893"/>
    </source>
</evidence>
<dbReference type="PROSITE" id="PS50893">
    <property type="entry name" value="ABC_TRANSPORTER_2"/>
    <property type="match status" value="1"/>
</dbReference>